<name>A0A9N9G6R3_FUNMO</name>
<gene>
    <name evidence="1" type="ORF">FMOSSE_LOCUS7960</name>
</gene>
<comment type="caution">
    <text evidence="1">The sequence shown here is derived from an EMBL/GenBank/DDBJ whole genome shotgun (WGS) entry which is preliminary data.</text>
</comment>
<protein>
    <submittedName>
        <fullName evidence="1">9278_t:CDS:1</fullName>
    </submittedName>
</protein>
<organism evidence="1 2">
    <name type="scientific">Funneliformis mosseae</name>
    <name type="common">Endomycorrhizal fungus</name>
    <name type="synonym">Glomus mosseae</name>
    <dbReference type="NCBI Taxonomy" id="27381"/>
    <lineage>
        <taxon>Eukaryota</taxon>
        <taxon>Fungi</taxon>
        <taxon>Fungi incertae sedis</taxon>
        <taxon>Mucoromycota</taxon>
        <taxon>Glomeromycotina</taxon>
        <taxon>Glomeromycetes</taxon>
        <taxon>Glomerales</taxon>
        <taxon>Glomeraceae</taxon>
        <taxon>Funneliformis</taxon>
    </lineage>
</organism>
<keyword evidence="2" id="KW-1185">Reference proteome</keyword>
<dbReference type="AlphaFoldDB" id="A0A9N9G6R3"/>
<sequence>ISQLRSCHEKDKQHKQDVLDTVRMGVYVENIYKLDLPRKRDQREQQINDANDIHAKNAKKSSIYNLVFALYDNRRSLIVRNDHFNLDNDNDMIALL</sequence>
<reference evidence="1" key="1">
    <citation type="submission" date="2021-06" db="EMBL/GenBank/DDBJ databases">
        <authorList>
            <person name="Kallberg Y."/>
            <person name="Tangrot J."/>
            <person name="Rosling A."/>
        </authorList>
    </citation>
    <scope>NUCLEOTIDE SEQUENCE</scope>
    <source>
        <strain evidence="1">87-6 pot B 2015</strain>
    </source>
</reference>
<evidence type="ECO:0000313" key="2">
    <source>
        <dbReference type="Proteomes" id="UP000789375"/>
    </source>
</evidence>
<feature type="non-terminal residue" evidence="1">
    <location>
        <position position="1"/>
    </location>
</feature>
<proteinExistence type="predicted"/>
<evidence type="ECO:0000313" key="1">
    <source>
        <dbReference type="EMBL" id="CAG8581269.1"/>
    </source>
</evidence>
<dbReference type="Proteomes" id="UP000789375">
    <property type="component" value="Unassembled WGS sequence"/>
</dbReference>
<accession>A0A9N9G6R3</accession>
<dbReference type="EMBL" id="CAJVPP010001975">
    <property type="protein sequence ID" value="CAG8581269.1"/>
    <property type="molecule type" value="Genomic_DNA"/>
</dbReference>